<dbReference type="Pfam" id="PF20118">
    <property type="entry name" value="DUF6508"/>
    <property type="match status" value="1"/>
</dbReference>
<evidence type="ECO:0000313" key="2">
    <source>
        <dbReference type="Proteomes" id="UP001220022"/>
    </source>
</evidence>
<reference evidence="1 2" key="1">
    <citation type="submission" date="2023-03" db="EMBL/GenBank/DDBJ databases">
        <title>Draft genome sequence of type strain Streptomyces ferralitis JCM 14344.</title>
        <authorList>
            <person name="Klaysubun C."/>
            <person name="Duangmal K."/>
        </authorList>
    </citation>
    <scope>NUCLEOTIDE SEQUENCE [LARGE SCALE GENOMIC DNA]</scope>
    <source>
        <strain evidence="1 2">JCM 14344</strain>
    </source>
</reference>
<evidence type="ECO:0000313" key="1">
    <source>
        <dbReference type="EMBL" id="MDF2261531.1"/>
    </source>
</evidence>
<name>A0ABT5ZCG2_9ACTN</name>
<dbReference type="InterPro" id="IPR045425">
    <property type="entry name" value="DUF6508"/>
</dbReference>
<dbReference type="RefSeq" id="WP_275823261.1">
    <property type="nucleotide sequence ID" value="NZ_BAAANM010000059.1"/>
</dbReference>
<keyword evidence="2" id="KW-1185">Reference proteome</keyword>
<organism evidence="1 2">
    <name type="scientific">Streptantibioticus ferralitis</name>
    <dbReference type="NCBI Taxonomy" id="236510"/>
    <lineage>
        <taxon>Bacteria</taxon>
        <taxon>Bacillati</taxon>
        <taxon>Actinomycetota</taxon>
        <taxon>Actinomycetes</taxon>
        <taxon>Kitasatosporales</taxon>
        <taxon>Streptomycetaceae</taxon>
        <taxon>Streptantibioticus</taxon>
    </lineage>
</organism>
<sequence length="152" mass="16524">MSENGDPDDAALLAQLDVTAERADAWRRLLAVADEFAALPHDEEDIRWKQTERRADGVMVGGYPDYAERVERACRALAEVGAVTPAYHWMRQRPRAVPDGGQLAPAEAVRLATAIVRGERFGYGTIGQAVESGTLQAVAASLSAWYRGRSNG</sequence>
<accession>A0ABT5ZCG2</accession>
<dbReference type="EMBL" id="JARHTQ010000064">
    <property type="protein sequence ID" value="MDF2261531.1"/>
    <property type="molecule type" value="Genomic_DNA"/>
</dbReference>
<comment type="caution">
    <text evidence="1">The sequence shown here is derived from an EMBL/GenBank/DDBJ whole genome shotgun (WGS) entry which is preliminary data.</text>
</comment>
<proteinExistence type="predicted"/>
<dbReference type="Proteomes" id="UP001220022">
    <property type="component" value="Unassembled WGS sequence"/>
</dbReference>
<gene>
    <name evidence="1" type="ORF">P2L57_39210</name>
</gene>
<protein>
    <submittedName>
        <fullName evidence="1">DUF6508 domain-containing protein</fullName>
    </submittedName>
</protein>